<dbReference type="Proteomes" id="UP000288012">
    <property type="component" value="Unassembled WGS sequence"/>
</dbReference>
<evidence type="ECO:0000313" key="2">
    <source>
        <dbReference type="EMBL" id="RUQ88387.1"/>
    </source>
</evidence>
<dbReference type="OrthoDB" id="68195at2"/>
<dbReference type="Gene3D" id="3.40.33.10">
    <property type="entry name" value="CAP"/>
    <property type="match status" value="1"/>
</dbReference>
<sequence length="120" mass="13712">MNEYRIKHHRAPLKLMSTISVEAVKHSQAMASKRISFGHQHFNERIKHLYKEFKDSRGGAENVAYYKLNAKKLVDAWIASPGHRRNILGNYTITGIGIAHAKKGWAYYTQIFLNTSGIRG</sequence>
<dbReference type="AlphaFoldDB" id="A0A433JJW5"/>
<dbReference type="PANTHER" id="PTHR31157:SF1">
    <property type="entry name" value="SCP DOMAIN-CONTAINING PROTEIN"/>
    <property type="match status" value="1"/>
</dbReference>
<reference evidence="2 3" key="1">
    <citation type="submission" date="2018-12" db="EMBL/GenBank/DDBJ databases">
        <title>Legionella sp,whole genome shotgun sequence.</title>
        <authorList>
            <person name="Wu H."/>
        </authorList>
    </citation>
    <scope>NUCLEOTIDE SEQUENCE [LARGE SCALE GENOMIC DNA]</scope>
    <source>
        <strain evidence="3">km714</strain>
    </source>
</reference>
<comment type="caution">
    <text evidence="2">The sequence shown here is derived from an EMBL/GenBank/DDBJ whole genome shotgun (WGS) entry which is preliminary data.</text>
</comment>
<accession>A0A433JJW5</accession>
<dbReference type="PANTHER" id="PTHR31157">
    <property type="entry name" value="SCP DOMAIN-CONTAINING PROTEIN"/>
    <property type="match status" value="1"/>
</dbReference>
<dbReference type="Pfam" id="PF00188">
    <property type="entry name" value="CAP"/>
    <property type="match status" value="1"/>
</dbReference>
<gene>
    <name evidence="2" type="ORF">EKM59_05755</name>
</gene>
<keyword evidence="3" id="KW-1185">Reference proteome</keyword>
<dbReference type="CDD" id="cd05379">
    <property type="entry name" value="CAP_bacterial"/>
    <property type="match status" value="1"/>
</dbReference>
<proteinExistence type="predicted"/>
<name>A0A433JJW5_9GAMM</name>
<dbReference type="InterPro" id="IPR014044">
    <property type="entry name" value="CAP_dom"/>
</dbReference>
<evidence type="ECO:0000259" key="1">
    <source>
        <dbReference type="Pfam" id="PF00188"/>
    </source>
</evidence>
<organism evidence="2 3">
    <name type="scientific">Legionella septentrionalis</name>
    <dbReference type="NCBI Taxonomy" id="2498109"/>
    <lineage>
        <taxon>Bacteria</taxon>
        <taxon>Pseudomonadati</taxon>
        <taxon>Pseudomonadota</taxon>
        <taxon>Gammaproteobacteria</taxon>
        <taxon>Legionellales</taxon>
        <taxon>Legionellaceae</taxon>
        <taxon>Legionella</taxon>
    </lineage>
</organism>
<dbReference type="InterPro" id="IPR035940">
    <property type="entry name" value="CAP_sf"/>
</dbReference>
<feature type="domain" description="SCP" evidence="1">
    <location>
        <begin position="1"/>
        <end position="112"/>
    </location>
</feature>
<dbReference type="SUPFAM" id="SSF55797">
    <property type="entry name" value="PR-1-like"/>
    <property type="match status" value="1"/>
</dbReference>
<dbReference type="EMBL" id="RZGR01000013">
    <property type="protein sequence ID" value="RUQ88387.1"/>
    <property type="molecule type" value="Genomic_DNA"/>
</dbReference>
<evidence type="ECO:0000313" key="3">
    <source>
        <dbReference type="Proteomes" id="UP000288012"/>
    </source>
</evidence>
<protein>
    <submittedName>
        <fullName evidence="2">CAP domain-containing protein</fullName>
    </submittedName>
</protein>